<dbReference type="Gene3D" id="3.20.20.150">
    <property type="entry name" value="Divalent-metal-dependent TIM barrel enzymes"/>
    <property type="match status" value="1"/>
</dbReference>
<evidence type="ECO:0000256" key="2">
    <source>
        <dbReference type="PIRNR" id="PIRNR006241"/>
    </source>
</evidence>
<name>A0A1I7NT05_9HYPH</name>
<dbReference type="InterPro" id="IPR013022">
    <property type="entry name" value="Xyl_isomerase-like_TIM-brl"/>
</dbReference>
<evidence type="ECO:0000313" key="5">
    <source>
        <dbReference type="EMBL" id="SFV37732.1"/>
    </source>
</evidence>
<comment type="similarity">
    <text evidence="2">Belongs to the hyi family.</text>
</comment>
<dbReference type="PIRSF" id="PIRSF006241">
    <property type="entry name" value="HyI"/>
    <property type="match status" value="1"/>
</dbReference>
<feature type="active site" description="Proton donor/acceptor" evidence="3">
    <location>
        <position position="235"/>
    </location>
</feature>
<evidence type="ECO:0000313" key="6">
    <source>
        <dbReference type="Proteomes" id="UP000199074"/>
    </source>
</evidence>
<dbReference type="AlphaFoldDB" id="A0A1I7NT05"/>
<keyword evidence="5" id="KW-0670">Pyruvate</keyword>
<evidence type="ECO:0000256" key="1">
    <source>
        <dbReference type="ARBA" id="ARBA00023235"/>
    </source>
</evidence>
<organism evidence="5 6">
    <name type="scientific">Devosia crocina</name>
    <dbReference type="NCBI Taxonomy" id="429728"/>
    <lineage>
        <taxon>Bacteria</taxon>
        <taxon>Pseudomonadati</taxon>
        <taxon>Pseudomonadota</taxon>
        <taxon>Alphaproteobacteria</taxon>
        <taxon>Hyphomicrobiales</taxon>
        <taxon>Devosiaceae</taxon>
        <taxon>Devosia</taxon>
    </lineage>
</organism>
<feature type="active site" description="Proton donor/acceptor" evidence="3">
    <location>
        <position position="137"/>
    </location>
</feature>
<dbReference type="Pfam" id="PF01261">
    <property type="entry name" value="AP_endonuc_2"/>
    <property type="match status" value="1"/>
</dbReference>
<proteinExistence type="inferred from homology"/>
<dbReference type="GO" id="GO:0016853">
    <property type="term" value="F:isomerase activity"/>
    <property type="evidence" value="ECO:0007669"/>
    <property type="project" value="UniProtKB-KW"/>
</dbReference>
<reference evidence="5 6" key="1">
    <citation type="submission" date="2016-10" db="EMBL/GenBank/DDBJ databases">
        <authorList>
            <person name="de Groot N.N."/>
        </authorList>
    </citation>
    <scope>NUCLEOTIDE SEQUENCE [LARGE SCALE GENOMIC DNA]</scope>
    <source>
        <strain evidence="5 6">IPL20</strain>
    </source>
</reference>
<dbReference type="SUPFAM" id="SSF51658">
    <property type="entry name" value="Xylose isomerase-like"/>
    <property type="match status" value="1"/>
</dbReference>
<evidence type="ECO:0000256" key="3">
    <source>
        <dbReference type="PIRSR" id="PIRSR006241-50"/>
    </source>
</evidence>
<dbReference type="Proteomes" id="UP000199074">
    <property type="component" value="Unassembled WGS sequence"/>
</dbReference>
<dbReference type="InterPro" id="IPR026040">
    <property type="entry name" value="HyI-like"/>
</dbReference>
<gene>
    <name evidence="5" type="ORF">SAMN05216456_3072</name>
</gene>
<evidence type="ECO:0000259" key="4">
    <source>
        <dbReference type="Pfam" id="PF01261"/>
    </source>
</evidence>
<dbReference type="InterPro" id="IPR036237">
    <property type="entry name" value="Xyl_isomerase-like_sf"/>
</dbReference>
<protein>
    <submittedName>
        <fullName evidence="5">Hydroxypyruvate isomerase</fullName>
    </submittedName>
</protein>
<keyword evidence="6" id="KW-1185">Reference proteome</keyword>
<accession>A0A1I7NT05</accession>
<dbReference type="STRING" id="429728.SAMN05216456_3072"/>
<dbReference type="InterPro" id="IPR050417">
    <property type="entry name" value="Sugar_Epim/Isomerase"/>
</dbReference>
<dbReference type="PANTHER" id="PTHR43489">
    <property type="entry name" value="ISOMERASE"/>
    <property type="match status" value="1"/>
</dbReference>
<dbReference type="EMBL" id="FPCK01000003">
    <property type="protein sequence ID" value="SFV37732.1"/>
    <property type="molecule type" value="Genomic_DNA"/>
</dbReference>
<feature type="domain" description="Xylose isomerase-like TIM barrel" evidence="4">
    <location>
        <begin position="22"/>
        <end position="249"/>
    </location>
</feature>
<sequence length="254" mass="27843">MRFSACIDMLFVPETDDPAQRIRLAKAAGLDAVEFWLWSSKDLDTIRTALGETGLPLAGIVAEPFAELTRESDHDRFLAGLEKSRDVAKALGAKVLICQSGPLLAGVGREQQRAALTRAMSRSADILQGSGIRLGLEPLNDRVDHPGYYLTSTREALDIMDAVDRPEIGLTYDLYHSMVMGEVPEEVIGDRARHIAHVHLADHPGRNQPGSGGLDLIRPLRWLQEQGYDGYVGLEFRPTGSTVDALAQMRETLG</sequence>
<keyword evidence="1 2" id="KW-0413">Isomerase</keyword>